<sequence length="121" mass="13814">MLRAKHTIRHNNVEYKKGAILDGLKESEAERLVRLKSAEYVISPEEEMKKQRVAEDVKIIPPDEFEELRSALDELYNAEELKRVAKEVGVDLTGLTKKEPIIEAIIKQGKADLLLEDDSNE</sequence>
<evidence type="ECO:0000313" key="3">
    <source>
        <dbReference type="Proteomes" id="UP001525021"/>
    </source>
</evidence>
<name>A0ABT2DRI4_9BACI</name>
<accession>A0ABT2DRI4</accession>
<evidence type="ECO:0000259" key="1">
    <source>
        <dbReference type="Pfam" id="PF23843"/>
    </source>
</evidence>
<organism evidence="2 3">
    <name type="scientific">Lysinibacillus pinottii</name>
    <dbReference type="NCBI Taxonomy" id="2973932"/>
    <lineage>
        <taxon>Bacteria</taxon>
        <taxon>Bacillati</taxon>
        <taxon>Bacillota</taxon>
        <taxon>Bacilli</taxon>
        <taxon>Bacillales</taxon>
        <taxon>Bacillaceae</taxon>
        <taxon>Lysinibacillus</taxon>
    </lineage>
</organism>
<comment type="caution">
    <text evidence="2">The sequence shown here is derived from an EMBL/GenBank/DDBJ whole genome shotgun (WGS) entry which is preliminary data.</text>
</comment>
<dbReference type="RefSeq" id="WP_012295292.1">
    <property type="nucleotide sequence ID" value="NZ_JANTOO010000014.1"/>
</dbReference>
<reference evidence="2 3" key="1">
    <citation type="submission" date="2022-08" db="EMBL/GenBank/DDBJ databases">
        <title>Lysinibacillus sequencing.</title>
        <authorList>
            <person name="Dunlap C."/>
        </authorList>
    </citation>
    <scope>NUCLEOTIDE SEQUENCE [LARGE SCALE GENOMIC DNA]</scope>
    <source>
        <strain evidence="2 3">PB211</strain>
    </source>
</reference>
<protein>
    <recommendedName>
        <fullName evidence="1">DUF7210 domain-containing protein</fullName>
    </recommendedName>
</protein>
<feature type="domain" description="DUF7210" evidence="1">
    <location>
        <begin position="3"/>
        <end position="37"/>
    </location>
</feature>
<dbReference type="Pfam" id="PF23843">
    <property type="entry name" value="DUF7210"/>
    <property type="match status" value="1"/>
</dbReference>
<keyword evidence="3" id="KW-1185">Reference proteome</keyword>
<dbReference type="InterPro" id="IPR055634">
    <property type="entry name" value="DUF7210"/>
</dbReference>
<evidence type="ECO:0000313" key="2">
    <source>
        <dbReference type="EMBL" id="MCS1397503.1"/>
    </source>
</evidence>
<proteinExistence type="predicted"/>
<dbReference type="EMBL" id="JANTOO010000014">
    <property type="protein sequence ID" value="MCS1397503.1"/>
    <property type="molecule type" value="Genomic_DNA"/>
</dbReference>
<dbReference type="Proteomes" id="UP001525021">
    <property type="component" value="Unassembled WGS sequence"/>
</dbReference>
<gene>
    <name evidence="2" type="ORF">NXZ79_15840</name>
</gene>